<protein>
    <submittedName>
        <fullName evidence="2">Trk system potassium uptake protein TrkA</fullName>
    </submittedName>
</protein>
<sequence length="236" mass="26510">MATTKDQFCVIGLGEYGFSLAKSLAEEGAYVLAIDNDYDRIEEIKKYVAQAVQFDATDPVLLQEHGAFEVDVVIITIGEAFEPVVLIAMELLKAKVRRIIARASNDTQEAILNKIGIKEVVHPEKDEGKRMATSLLSTSISDFFKLSSKIGIFEIDAPKKMVGYSLKELKIRQRYDMSLITIKRQRKDEGSNGLYQADDYYYEVLGVLGPLTMIRKTDRLVIMGSQESLDKLLETN</sequence>
<dbReference type="Gene3D" id="3.40.50.720">
    <property type="entry name" value="NAD(P)-binding Rossmann-like Domain"/>
    <property type="match status" value="1"/>
</dbReference>
<dbReference type="PROSITE" id="PS51201">
    <property type="entry name" value="RCK_N"/>
    <property type="match status" value="1"/>
</dbReference>
<evidence type="ECO:0000313" key="2">
    <source>
        <dbReference type="EMBL" id="SMO63486.1"/>
    </source>
</evidence>
<dbReference type="InterPro" id="IPR036291">
    <property type="entry name" value="NAD(P)-bd_dom_sf"/>
</dbReference>
<feature type="domain" description="RCK N-terminal" evidence="1">
    <location>
        <begin position="5"/>
        <end position="122"/>
    </location>
</feature>
<dbReference type="Proteomes" id="UP000317557">
    <property type="component" value="Unassembled WGS sequence"/>
</dbReference>
<dbReference type="SUPFAM" id="SSF51735">
    <property type="entry name" value="NAD(P)-binding Rossmann-fold domains"/>
    <property type="match status" value="1"/>
</dbReference>
<gene>
    <name evidence="2" type="ORF">SAMN06265219_106131</name>
</gene>
<dbReference type="EMBL" id="FXTP01000006">
    <property type="protein sequence ID" value="SMO63486.1"/>
    <property type="molecule type" value="Genomic_DNA"/>
</dbReference>
<name>A0A521CVL8_9BACT</name>
<evidence type="ECO:0000313" key="3">
    <source>
        <dbReference type="Proteomes" id="UP000317557"/>
    </source>
</evidence>
<dbReference type="InterPro" id="IPR050721">
    <property type="entry name" value="Trk_Ktr_HKT_K-transport"/>
</dbReference>
<dbReference type="GO" id="GO:0006813">
    <property type="term" value="P:potassium ion transport"/>
    <property type="evidence" value="ECO:0007669"/>
    <property type="project" value="InterPro"/>
</dbReference>
<evidence type="ECO:0000259" key="1">
    <source>
        <dbReference type="PROSITE" id="PS51201"/>
    </source>
</evidence>
<dbReference type="Gene3D" id="3.30.70.1450">
    <property type="entry name" value="Regulator of K+ conductance, C-terminal domain"/>
    <property type="match status" value="1"/>
</dbReference>
<accession>A0A521CVL8</accession>
<keyword evidence="3" id="KW-1185">Reference proteome</keyword>
<organism evidence="2 3">
    <name type="scientific">Gracilimonas mengyeensis</name>
    <dbReference type="NCBI Taxonomy" id="1302730"/>
    <lineage>
        <taxon>Bacteria</taxon>
        <taxon>Pseudomonadati</taxon>
        <taxon>Balneolota</taxon>
        <taxon>Balneolia</taxon>
        <taxon>Balneolales</taxon>
        <taxon>Balneolaceae</taxon>
        <taxon>Gracilimonas</taxon>
    </lineage>
</organism>
<reference evidence="2 3" key="1">
    <citation type="submission" date="2017-05" db="EMBL/GenBank/DDBJ databases">
        <authorList>
            <person name="Varghese N."/>
            <person name="Submissions S."/>
        </authorList>
    </citation>
    <scope>NUCLEOTIDE SEQUENCE [LARGE SCALE GENOMIC DNA]</scope>
    <source>
        <strain evidence="2 3">DSM 21985</strain>
    </source>
</reference>
<proteinExistence type="predicted"/>
<dbReference type="InterPro" id="IPR003148">
    <property type="entry name" value="RCK_N"/>
</dbReference>
<dbReference type="Pfam" id="PF02254">
    <property type="entry name" value="TrkA_N"/>
    <property type="match status" value="1"/>
</dbReference>
<dbReference type="AlphaFoldDB" id="A0A521CVL8"/>
<dbReference type="SUPFAM" id="SSF116726">
    <property type="entry name" value="TrkA C-terminal domain-like"/>
    <property type="match status" value="1"/>
</dbReference>
<dbReference type="PANTHER" id="PTHR43833:SF7">
    <property type="entry name" value="KTR SYSTEM POTASSIUM UPTAKE PROTEIN C"/>
    <property type="match status" value="1"/>
</dbReference>
<dbReference type="RefSeq" id="WP_142454157.1">
    <property type="nucleotide sequence ID" value="NZ_FXTP01000006.1"/>
</dbReference>
<dbReference type="OrthoDB" id="9776294at2"/>
<dbReference type="PANTHER" id="PTHR43833">
    <property type="entry name" value="POTASSIUM CHANNEL PROTEIN 2-RELATED-RELATED"/>
    <property type="match status" value="1"/>
</dbReference>
<dbReference type="InterPro" id="IPR036721">
    <property type="entry name" value="RCK_C_sf"/>
</dbReference>